<name>I0KWM7_9ACTN</name>
<keyword evidence="3" id="KW-1185">Reference proteome</keyword>
<evidence type="ECO:0000313" key="3">
    <source>
        <dbReference type="Proteomes" id="UP000003448"/>
    </source>
</evidence>
<evidence type="ECO:0000313" key="2">
    <source>
        <dbReference type="EMBL" id="CCH15974.1"/>
    </source>
</evidence>
<dbReference type="AlphaFoldDB" id="I0KWM7"/>
<sequence length="74" mass="7636">MMTPLPDGGHPPTLGAPPLLCFNPRNGSAANVVRGLKQSKGRLGHLPAPPATPRRHPRQRGGGGAGWRVSSGRG</sequence>
<proteinExistence type="predicted"/>
<gene>
    <name evidence="2" type="ORF">MILUP08_40885</name>
</gene>
<organism evidence="2 3">
    <name type="scientific">Micromonospora lupini str. Lupac 08</name>
    <dbReference type="NCBI Taxonomy" id="1150864"/>
    <lineage>
        <taxon>Bacteria</taxon>
        <taxon>Bacillati</taxon>
        <taxon>Actinomycetota</taxon>
        <taxon>Actinomycetes</taxon>
        <taxon>Micromonosporales</taxon>
        <taxon>Micromonosporaceae</taxon>
        <taxon>Micromonospora</taxon>
    </lineage>
</organism>
<reference evidence="3" key="1">
    <citation type="journal article" date="2012" name="J. Bacteriol.">
        <title>Genome Sequence of Micromonospora lupini Lupac 08, Isolated from Root Nodules of Lupinus angustifolius.</title>
        <authorList>
            <person name="Alonso-Vega P."/>
            <person name="Normand P."/>
            <person name="Bacigalupe R."/>
            <person name="Pujic P."/>
            <person name="Lajus A."/>
            <person name="Vallenet D."/>
            <person name="Carro L."/>
            <person name="Coll P."/>
            <person name="Trujillo M.E."/>
        </authorList>
    </citation>
    <scope>NUCLEOTIDE SEQUENCE [LARGE SCALE GENOMIC DNA]</scope>
    <source>
        <strain evidence="3">Lupac 08</strain>
    </source>
</reference>
<protein>
    <submittedName>
        <fullName evidence="2">Uncharacterized protein</fullName>
    </submittedName>
</protein>
<comment type="caution">
    <text evidence="2">The sequence shown here is derived from an EMBL/GenBank/DDBJ whole genome shotgun (WGS) entry which is preliminary data.</text>
</comment>
<dbReference type="EMBL" id="CAIE01000010">
    <property type="protein sequence ID" value="CCH15974.1"/>
    <property type="molecule type" value="Genomic_DNA"/>
</dbReference>
<evidence type="ECO:0000256" key="1">
    <source>
        <dbReference type="SAM" id="MobiDB-lite"/>
    </source>
</evidence>
<accession>I0KWM7</accession>
<feature type="region of interest" description="Disordered" evidence="1">
    <location>
        <begin position="36"/>
        <end position="74"/>
    </location>
</feature>
<dbReference type="Proteomes" id="UP000003448">
    <property type="component" value="Unassembled WGS sequence"/>
</dbReference>
<dbReference type="STRING" id="1150864.MILUP08_40885"/>